<evidence type="ECO:0000313" key="1">
    <source>
        <dbReference type="EMBL" id="CAG9948667.1"/>
    </source>
</evidence>
<accession>A0ACA9U7Y6</accession>
<comment type="caution">
    <text evidence="1">The sequence shown here is derived from an EMBL/GenBank/DDBJ whole genome shotgun (WGS) entry which is preliminary data.</text>
</comment>
<sequence length="175" mass="20133">MSNYEDHFHHTTLALKHNKYAMVEKPLAMSLQDADAILAAEQNSTGKVFVGYIRRYSPAFLTLDEIGGMDSIHYDSGLSDVPDFDAHIQVYSANKIVRVKYEWAYIKGAQTTMRIVESSDDTYREPFIRHTQEDEYTLELKEFYRAVTTGKPIKTSAQDARMDLDIFMQGQKTFQ</sequence>
<keyword evidence="2" id="KW-1185">Reference proteome</keyword>
<evidence type="ECO:0000313" key="2">
    <source>
        <dbReference type="Proteomes" id="UP000836387"/>
    </source>
</evidence>
<organism evidence="1 2">
    <name type="scientific">Clonostachys rosea f. rosea IK726</name>
    <dbReference type="NCBI Taxonomy" id="1349383"/>
    <lineage>
        <taxon>Eukaryota</taxon>
        <taxon>Fungi</taxon>
        <taxon>Dikarya</taxon>
        <taxon>Ascomycota</taxon>
        <taxon>Pezizomycotina</taxon>
        <taxon>Sordariomycetes</taxon>
        <taxon>Hypocreomycetidae</taxon>
        <taxon>Hypocreales</taxon>
        <taxon>Bionectriaceae</taxon>
        <taxon>Clonostachys</taxon>
    </lineage>
</organism>
<reference evidence="1" key="2">
    <citation type="submission" date="2021-10" db="EMBL/GenBank/DDBJ databases">
        <authorList>
            <person name="Piombo E."/>
        </authorList>
    </citation>
    <scope>NUCLEOTIDE SEQUENCE</scope>
</reference>
<dbReference type="EMBL" id="CADEHS020000026">
    <property type="protein sequence ID" value="CAG9948667.1"/>
    <property type="molecule type" value="Genomic_DNA"/>
</dbReference>
<reference evidence="1" key="1">
    <citation type="submission" date="2020-04" db="EMBL/GenBank/DDBJ databases">
        <authorList>
            <person name="Broberg M."/>
        </authorList>
    </citation>
    <scope>NUCLEOTIDE SEQUENCE</scope>
</reference>
<proteinExistence type="predicted"/>
<dbReference type="Proteomes" id="UP000836387">
    <property type="component" value="Unassembled WGS sequence"/>
</dbReference>
<protein>
    <submittedName>
        <fullName evidence="1">Uncharacterized protein</fullName>
    </submittedName>
</protein>
<name>A0ACA9U7Y6_BIOOC</name>
<gene>
    <name evidence="1" type="ORF">CRV2_00015860</name>
</gene>